<dbReference type="AlphaFoldDB" id="A0AAW9FRQ7"/>
<reference evidence="1" key="1">
    <citation type="journal article" date="2023" name="Phytobiomes J">
        <title>Deciphering the key players within the bacterial microbiota associated with aerial crown gall tumors on rhododendron: Insights into the gallobiome.</title>
        <authorList>
            <person name="Kuzmanovic N."/>
            <person name="Nesme J."/>
            <person name="Wolf J."/>
            <person name="Neumann-Schaal M."/>
            <person name="Petersen J."/>
            <person name="Fernandez-Gnecco G."/>
            <person name="Sproeer C."/>
            <person name="Bunk B."/>
            <person name="Overmann J."/>
            <person name="Sorensen S.J."/>
            <person name="Idczak E."/>
            <person name="Smalla K."/>
        </authorList>
    </citation>
    <scope>NUCLEOTIDE SEQUENCE</scope>
    <source>
        <strain evidence="1">Rho-11.1</strain>
    </source>
</reference>
<organism evidence="1">
    <name type="scientific">Agrobacterium rosae</name>
    <dbReference type="NCBI Taxonomy" id="1972867"/>
    <lineage>
        <taxon>Bacteria</taxon>
        <taxon>Pseudomonadati</taxon>
        <taxon>Pseudomonadota</taxon>
        <taxon>Alphaproteobacteria</taxon>
        <taxon>Hyphomicrobiales</taxon>
        <taxon>Rhizobiaceae</taxon>
        <taxon>Rhizobium/Agrobacterium group</taxon>
        <taxon>Agrobacterium</taxon>
    </lineage>
</organism>
<accession>A0AAW9FRQ7</accession>
<gene>
    <name evidence="1" type="ORF">RMR22_25225</name>
</gene>
<comment type="caution">
    <text evidence="1">The sequence shown here is derived from an EMBL/GenBank/DDBJ whole genome shotgun (WGS) entry which is preliminary data.</text>
</comment>
<dbReference type="InterPro" id="IPR036736">
    <property type="entry name" value="ACP-like_sf"/>
</dbReference>
<dbReference type="EMBL" id="JAVRAF010000021">
    <property type="protein sequence ID" value="MDX8305545.1"/>
    <property type="molecule type" value="Genomic_DNA"/>
</dbReference>
<evidence type="ECO:0000313" key="1">
    <source>
        <dbReference type="EMBL" id="MDX8305545.1"/>
    </source>
</evidence>
<name>A0AAW9FRQ7_9HYPH</name>
<protein>
    <recommendedName>
        <fullName evidence="2">Carrier domain-containing protein</fullName>
    </recommendedName>
</protein>
<sequence>MPDAKTAINLSLQQIGLGPNRIKDIFAGTQIFGTAGVLNSLELVHFIASLSEELHVDVFVLIDDLDITSSTVFQNIDGLCRFIESKIKQAA</sequence>
<proteinExistence type="predicted"/>
<dbReference type="RefSeq" id="WP_320203666.1">
    <property type="nucleotide sequence ID" value="NZ_CP192785.1"/>
</dbReference>
<evidence type="ECO:0008006" key="2">
    <source>
        <dbReference type="Google" id="ProtNLM"/>
    </source>
</evidence>
<dbReference type="Gene3D" id="1.10.1200.10">
    <property type="entry name" value="ACP-like"/>
    <property type="match status" value="1"/>
</dbReference>